<proteinExistence type="inferred from homology"/>
<evidence type="ECO:0000256" key="6">
    <source>
        <dbReference type="ARBA" id="ARBA00022692"/>
    </source>
</evidence>
<keyword evidence="7" id="KW-0256">Endoplasmic reticulum</keyword>
<evidence type="ECO:0000256" key="13">
    <source>
        <dbReference type="ARBA" id="ARBA00046280"/>
    </source>
</evidence>
<evidence type="ECO:0000256" key="12">
    <source>
        <dbReference type="ARBA" id="ARBA00023136"/>
    </source>
</evidence>
<dbReference type="FunFam" id="1.20.5.110:FF:000015">
    <property type="entry name" value="Syntaxin-18, putative"/>
    <property type="match status" value="1"/>
</dbReference>
<feature type="region of interest" description="Disordered" evidence="15">
    <location>
        <begin position="184"/>
        <end position="203"/>
    </location>
</feature>
<evidence type="ECO:0000313" key="19">
    <source>
        <dbReference type="EMBL" id="JAS20257.1"/>
    </source>
</evidence>
<keyword evidence="5" id="KW-0813">Transport</keyword>
<feature type="transmembrane region" description="Helical" evidence="16">
    <location>
        <begin position="298"/>
        <end position="319"/>
    </location>
</feature>
<dbReference type="EMBL" id="GEDC01016849">
    <property type="protein sequence ID" value="JAS20449.1"/>
    <property type="molecule type" value="Transcribed_RNA"/>
</dbReference>
<keyword evidence="11 14" id="KW-0175">Coiled coil</keyword>
<keyword evidence="6 16" id="KW-0812">Transmembrane</keyword>
<evidence type="ECO:0000256" key="16">
    <source>
        <dbReference type="SAM" id="Phobius"/>
    </source>
</evidence>
<dbReference type="AlphaFoldDB" id="A0A1B6CVB8"/>
<evidence type="ECO:0000313" key="21">
    <source>
        <dbReference type="EMBL" id="JAS34247.1"/>
    </source>
</evidence>
<dbReference type="EMBL" id="GEDC01003051">
    <property type="protein sequence ID" value="JAS34247.1"/>
    <property type="molecule type" value="Transcribed_RNA"/>
</dbReference>
<dbReference type="PANTHER" id="PTHR15959:SF0">
    <property type="entry name" value="SYNTAXIN-18"/>
    <property type="match status" value="1"/>
</dbReference>
<dbReference type="GO" id="GO:0006890">
    <property type="term" value="P:retrograde vesicle-mediated transport, Golgi to endoplasmic reticulum"/>
    <property type="evidence" value="ECO:0007669"/>
    <property type="project" value="TreeGrafter"/>
</dbReference>
<reference evidence="18" key="1">
    <citation type="submission" date="2015-12" db="EMBL/GenBank/DDBJ databases">
        <title>De novo transcriptome assembly of four potential Pierce s Disease insect vectors from Arizona vineyards.</title>
        <authorList>
            <person name="Tassone E.E."/>
        </authorList>
    </citation>
    <scope>NUCLEOTIDE SEQUENCE</scope>
</reference>
<evidence type="ECO:0000256" key="9">
    <source>
        <dbReference type="ARBA" id="ARBA00022927"/>
    </source>
</evidence>
<evidence type="ECO:0000256" key="8">
    <source>
        <dbReference type="ARBA" id="ARBA00022892"/>
    </source>
</evidence>
<evidence type="ECO:0000256" key="7">
    <source>
        <dbReference type="ARBA" id="ARBA00022824"/>
    </source>
</evidence>
<dbReference type="Pfam" id="PF10496">
    <property type="entry name" value="Syntaxin-18_N"/>
    <property type="match status" value="1"/>
</dbReference>
<dbReference type="PANTHER" id="PTHR15959">
    <property type="entry name" value="SYNTAXIN-18"/>
    <property type="match status" value="1"/>
</dbReference>
<evidence type="ECO:0000256" key="3">
    <source>
        <dbReference type="ARBA" id="ARBA00009063"/>
    </source>
</evidence>
<sequence length="321" mass="37227">MEITPLFKACVKTIRTRNKALGTIQLGSDNTDKRKPILFSSGKHSQNEFTHKAKDIVTQITRLKDFLLEHRSAYLNFSSNRLDLPEMSDIERDKIDSGAQRIMKTCSHLLLEFKREYALIENSPQLEEHQDSVFDLIENYLKNVCKVYSEQKAIRMKRTLDVQKMLKLHPEPIKDGMEKILKRRNTGESDKTSNSDLSMLETESTSLLQDETLTAEELQMFESENEQLYNELNSLSEEVRQIESKVVHIAELQEIFTEKVLDQEKDIERIIGTSIGTTENIKDANTQIRQAIQTNAGLRIYVLFFLLVMSLTLLFLDWYND</sequence>
<comment type="subcellular location">
    <subcellularLocation>
        <location evidence="13">Endomembrane system</location>
        <topology evidence="13">Single-pass type IV membrane protein</topology>
    </subcellularLocation>
    <subcellularLocation>
        <location evidence="2">Endoplasmic reticulum membrane</location>
        <topology evidence="2">Single-pass membrane protein</topology>
    </subcellularLocation>
</comment>
<evidence type="ECO:0000256" key="15">
    <source>
        <dbReference type="SAM" id="MobiDB-lite"/>
    </source>
</evidence>
<accession>A0A1B6CVB8</accession>
<comment type="similarity">
    <text evidence="3">Belongs to the syntaxin family.</text>
</comment>
<evidence type="ECO:0000256" key="1">
    <source>
        <dbReference type="ARBA" id="ARBA00003746"/>
    </source>
</evidence>
<evidence type="ECO:0000259" key="17">
    <source>
        <dbReference type="Pfam" id="PF10496"/>
    </source>
</evidence>
<evidence type="ECO:0000256" key="11">
    <source>
        <dbReference type="ARBA" id="ARBA00023054"/>
    </source>
</evidence>
<evidence type="ECO:0000256" key="4">
    <source>
        <dbReference type="ARBA" id="ARBA00019409"/>
    </source>
</evidence>
<keyword evidence="12 16" id="KW-0472">Membrane</keyword>
<evidence type="ECO:0000256" key="5">
    <source>
        <dbReference type="ARBA" id="ARBA00022448"/>
    </source>
</evidence>
<dbReference type="EMBL" id="GEDC01020125">
    <property type="protein sequence ID" value="JAS17173.1"/>
    <property type="molecule type" value="Transcribed_RNA"/>
</dbReference>
<evidence type="ECO:0000256" key="10">
    <source>
        <dbReference type="ARBA" id="ARBA00022989"/>
    </source>
</evidence>
<evidence type="ECO:0000313" key="18">
    <source>
        <dbReference type="EMBL" id="JAS17173.1"/>
    </source>
</evidence>
<gene>
    <name evidence="18" type="ORF">g.5666</name>
    <name evidence="20" type="ORF">g.5667</name>
    <name evidence="21" type="ORF">g.5668</name>
    <name evidence="19" type="ORF">g.5669</name>
</gene>
<dbReference type="GO" id="GO:0031201">
    <property type="term" value="C:SNARE complex"/>
    <property type="evidence" value="ECO:0007669"/>
    <property type="project" value="TreeGrafter"/>
</dbReference>
<dbReference type="EMBL" id="GEDC01017041">
    <property type="protein sequence ID" value="JAS20257.1"/>
    <property type="molecule type" value="Transcribed_RNA"/>
</dbReference>
<evidence type="ECO:0000256" key="2">
    <source>
        <dbReference type="ARBA" id="ARBA00004389"/>
    </source>
</evidence>
<name>A0A1B6CVB8_9HEMI</name>
<evidence type="ECO:0000313" key="20">
    <source>
        <dbReference type="EMBL" id="JAS20449.1"/>
    </source>
</evidence>
<feature type="coiled-coil region" evidence="14">
    <location>
        <begin position="218"/>
        <end position="245"/>
    </location>
</feature>
<dbReference type="GO" id="GO:0005789">
    <property type="term" value="C:endoplasmic reticulum membrane"/>
    <property type="evidence" value="ECO:0007669"/>
    <property type="project" value="UniProtKB-SubCell"/>
</dbReference>
<feature type="domain" description="SNARE-complex protein Syntaxin-18 N-terminal" evidence="17">
    <location>
        <begin position="1"/>
        <end position="95"/>
    </location>
</feature>
<comment type="function">
    <text evidence="1">Syntaxin that may be involved in targeting and fusion of Golgi-derived retrograde transport vesicles with the ER.</text>
</comment>
<dbReference type="InterPro" id="IPR019529">
    <property type="entry name" value="Syntaxin-18_N"/>
</dbReference>
<keyword evidence="9" id="KW-0653">Protein transport</keyword>
<feature type="compositionally biased region" description="Basic and acidic residues" evidence="15">
    <location>
        <begin position="184"/>
        <end position="193"/>
    </location>
</feature>
<dbReference type="Gene3D" id="1.20.5.110">
    <property type="match status" value="1"/>
</dbReference>
<keyword evidence="10 16" id="KW-1133">Transmembrane helix</keyword>
<evidence type="ECO:0000256" key="14">
    <source>
        <dbReference type="SAM" id="Coils"/>
    </source>
</evidence>
<organism evidence="18">
    <name type="scientific">Clastoptera arizonana</name>
    <name type="common">Arizona spittle bug</name>
    <dbReference type="NCBI Taxonomy" id="38151"/>
    <lineage>
        <taxon>Eukaryota</taxon>
        <taxon>Metazoa</taxon>
        <taxon>Ecdysozoa</taxon>
        <taxon>Arthropoda</taxon>
        <taxon>Hexapoda</taxon>
        <taxon>Insecta</taxon>
        <taxon>Pterygota</taxon>
        <taxon>Neoptera</taxon>
        <taxon>Paraneoptera</taxon>
        <taxon>Hemiptera</taxon>
        <taxon>Auchenorrhyncha</taxon>
        <taxon>Cercopoidea</taxon>
        <taxon>Clastopteridae</taxon>
        <taxon>Clastoptera</taxon>
    </lineage>
</organism>
<protein>
    <recommendedName>
        <fullName evidence="4">Syntaxin-18</fullName>
    </recommendedName>
</protein>
<keyword evidence="8" id="KW-0931">ER-Golgi transport</keyword>
<dbReference type="GO" id="GO:0015031">
    <property type="term" value="P:protein transport"/>
    <property type="evidence" value="ECO:0007669"/>
    <property type="project" value="UniProtKB-KW"/>
</dbReference>